<dbReference type="KEGG" id="bhc:JFL75_08130"/>
<dbReference type="InterPro" id="IPR014730">
    <property type="entry name" value="ETF_a/b_N"/>
</dbReference>
<dbReference type="AlphaFoldDB" id="A0A7T7XQY8"/>
<sequence length="265" mass="28766">MKILIPIKQVPESSNVKMDPETGTVIRSGLESVVNPLDLYALETAIRLKESCGAELTAISMGPPQAMKVLKEAVAMGCDHGVLISDRKFGGADTWATSYTLSQAIRKLGDFDLIIAGERATDGDTAQVGPAIAAWLDVPVATYVSKISEVKDSRIYLERLVEEGYQMLSMPFPCLITVVKEIAVPRLPTLKGKIRSRDMEIPVFTSENMDLNPDFLGLKGSPTKVVRINTPKVTRSGKIVQAGDDESLNAAADEFVVFLEEKGIL</sequence>
<feature type="domain" description="Electron transfer flavoprotein alpha/beta-subunit N-terminal" evidence="2">
    <location>
        <begin position="22"/>
        <end position="213"/>
    </location>
</feature>
<dbReference type="SMART" id="SM00893">
    <property type="entry name" value="ETF"/>
    <property type="match status" value="1"/>
</dbReference>
<reference evidence="3" key="1">
    <citation type="submission" date="2021-01" db="EMBL/GenBank/DDBJ databases">
        <title>Description of Breznakiella homolactica.</title>
        <authorList>
            <person name="Song Y."/>
            <person name="Brune A."/>
        </authorList>
    </citation>
    <scope>NUCLEOTIDE SEQUENCE</scope>
    <source>
        <strain evidence="3">RmG30</strain>
    </source>
</reference>
<evidence type="ECO:0000256" key="1">
    <source>
        <dbReference type="ARBA" id="ARBA00022982"/>
    </source>
</evidence>
<dbReference type="Proteomes" id="UP000595917">
    <property type="component" value="Chromosome"/>
</dbReference>
<dbReference type="InterPro" id="IPR033948">
    <property type="entry name" value="ETF_beta_N"/>
</dbReference>
<evidence type="ECO:0000313" key="3">
    <source>
        <dbReference type="EMBL" id="QQO10871.1"/>
    </source>
</evidence>
<dbReference type="Pfam" id="PF01012">
    <property type="entry name" value="ETF"/>
    <property type="match status" value="1"/>
</dbReference>
<dbReference type="CDD" id="cd01714">
    <property type="entry name" value="ETF_beta"/>
    <property type="match status" value="1"/>
</dbReference>
<protein>
    <submittedName>
        <fullName evidence="3">Electron transfer flavoprotein subunit beta/FixA family protein</fullName>
    </submittedName>
</protein>
<dbReference type="Gene3D" id="3.40.50.620">
    <property type="entry name" value="HUPs"/>
    <property type="match status" value="1"/>
</dbReference>
<name>A0A7T7XQY8_9SPIR</name>
<gene>
    <name evidence="3" type="ORF">JFL75_08130</name>
</gene>
<keyword evidence="1" id="KW-0813">Transport</keyword>
<accession>A0A7T7XQY8</accession>
<dbReference type="InterPro" id="IPR012255">
    <property type="entry name" value="ETF_b"/>
</dbReference>
<keyword evidence="1" id="KW-0249">Electron transport</keyword>
<keyword evidence="4" id="KW-1185">Reference proteome</keyword>
<dbReference type="PIRSF" id="PIRSF000090">
    <property type="entry name" value="Beta-ETF"/>
    <property type="match status" value="1"/>
</dbReference>
<organism evidence="3 4">
    <name type="scientific">Breznakiella homolactica</name>
    <dbReference type="NCBI Taxonomy" id="2798577"/>
    <lineage>
        <taxon>Bacteria</taxon>
        <taxon>Pseudomonadati</taxon>
        <taxon>Spirochaetota</taxon>
        <taxon>Spirochaetia</taxon>
        <taxon>Spirochaetales</taxon>
        <taxon>Breznakiellaceae</taxon>
        <taxon>Breznakiella</taxon>
    </lineage>
</organism>
<evidence type="ECO:0000259" key="2">
    <source>
        <dbReference type="SMART" id="SM00893"/>
    </source>
</evidence>
<dbReference type="EMBL" id="CP067089">
    <property type="protein sequence ID" value="QQO10871.1"/>
    <property type="molecule type" value="Genomic_DNA"/>
</dbReference>
<dbReference type="PANTHER" id="PTHR21294:SF17">
    <property type="entry name" value="PROTEIN FIXA"/>
    <property type="match status" value="1"/>
</dbReference>
<dbReference type="GO" id="GO:0009055">
    <property type="term" value="F:electron transfer activity"/>
    <property type="evidence" value="ECO:0007669"/>
    <property type="project" value="InterPro"/>
</dbReference>
<evidence type="ECO:0000313" key="4">
    <source>
        <dbReference type="Proteomes" id="UP000595917"/>
    </source>
</evidence>
<proteinExistence type="predicted"/>
<dbReference type="PANTHER" id="PTHR21294">
    <property type="entry name" value="ELECTRON TRANSFER FLAVOPROTEIN BETA-SUBUNIT"/>
    <property type="match status" value="1"/>
</dbReference>
<dbReference type="InterPro" id="IPR014729">
    <property type="entry name" value="Rossmann-like_a/b/a_fold"/>
</dbReference>
<dbReference type="RefSeq" id="WP_215628176.1">
    <property type="nucleotide sequence ID" value="NZ_CP067089.2"/>
</dbReference>
<dbReference type="SUPFAM" id="SSF52402">
    <property type="entry name" value="Adenine nucleotide alpha hydrolases-like"/>
    <property type="match status" value="1"/>
</dbReference>